<dbReference type="KEGG" id="azq:G3580_02550"/>
<dbReference type="Proteomes" id="UP000501991">
    <property type="component" value="Chromosome"/>
</dbReference>
<feature type="binding site" evidence="3">
    <location>
        <position position="50"/>
    </location>
    <ligand>
        <name>a divalent metal cation</name>
        <dbReference type="ChEBI" id="CHEBI:60240"/>
    </ligand>
</feature>
<reference evidence="4 5" key="1">
    <citation type="submission" date="2020-02" db="EMBL/GenBank/DDBJ databases">
        <title>Nitrogenibacter mangrovi gen. nov., sp. nov. isolated from mangrove sediment, a denitrifying betaproteobacterium.</title>
        <authorList>
            <person name="Liao H."/>
            <person name="Tian Y."/>
        </authorList>
    </citation>
    <scope>NUCLEOTIDE SEQUENCE [LARGE SCALE GENOMIC DNA]</scope>
    <source>
        <strain evidence="4 5">M9-3-2</strain>
    </source>
</reference>
<dbReference type="PANTHER" id="PTHR37302">
    <property type="entry name" value="SLR1116 PROTEIN"/>
    <property type="match status" value="1"/>
</dbReference>
<evidence type="ECO:0000313" key="4">
    <source>
        <dbReference type="EMBL" id="QID16604.1"/>
    </source>
</evidence>
<feature type="binding site" evidence="3">
    <location>
        <position position="146"/>
    </location>
    <ligand>
        <name>a divalent metal cation</name>
        <dbReference type="ChEBI" id="CHEBI:60240"/>
    </ligand>
</feature>
<dbReference type="InterPro" id="IPR034660">
    <property type="entry name" value="DinB/YfiT-like"/>
</dbReference>
<name>A0A6C1B312_9RHOO</name>
<dbReference type="RefSeq" id="WP_173763773.1">
    <property type="nucleotide sequence ID" value="NZ_CP048836.1"/>
</dbReference>
<gene>
    <name evidence="4" type="ORF">G3580_02550</name>
</gene>
<comment type="similarity">
    <text evidence="1">Belongs to the DinB family.</text>
</comment>
<dbReference type="SUPFAM" id="SSF109854">
    <property type="entry name" value="DinB/YfiT-like putative metalloenzymes"/>
    <property type="match status" value="1"/>
</dbReference>
<keyword evidence="2 3" id="KW-0479">Metal-binding</keyword>
<evidence type="ECO:0000256" key="2">
    <source>
        <dbReference type="ARBA" id="ARBA00022723"/>
    </source>
</evidence>
<dbReference type="EMBL" id="CP048836">
    <property type="protein sequence ID" value="QID16604.1"/>
    <property type="molecule type" value="Genomic_DNA"/>
</dbReference>
<organism evidence="4 5">
    <name type="scientific">Nitrogeniibacter mangrovi</name>
    <dbReference type="NCBI Taxonomy" id="2016596"/>
    <lineage>
        <taxon>Bacteria</taxon>
        <taxon>Pseudomonadati</taxon>
        <taxon>Pseudomonadota</taxon>
        <taxon>Betaproteobacteria</taxon>
        <taxon>Rhodocyclales</taxon>
        <taxon>Zoogloeaceae</taxon>
        <taxon>Nitrogeniibacter</taxon>
    </lineage>
</organism>
<keyword evidence="5" id="KW-1185">Reference proteome</keyword>
<dbReference type="Pfam" id="PF05163">
    <property type="entry name" value="DinB"/>
    <property type="match status" value="1"/>
</dbReference>
<evidence type="ECO:0000256" key="3">
    <source>
        <dbReference type="PIRSR" id="PIRSR607837-1"/>
    </source>
</evidence>
<dbReference type="InterPro" id="IPR007837">
    <property type="entry name" value="DinB"/>
</dbReference>
<feature type="binding site" evidence="3">
    <location>
        <position position="150"/>
    </location>
    <ligand>
        <name>a divalent metal cation</name>
        <dbReference type="ChEBI" id="CHEBI:60240"/>
    </ligand>
</feature>
<protein>
    <submittedName>
        <fullName evidence="4">DUF664 domain-containing protein</fullName>
    </submittedName>
</protein>
<proteinExistence type="inferred from homology"/>
<evidence type="ECO:0000313" key="5">
    <source>
        <dbReference type="Proteomes" id="UP000501991"/>
    </source>
</evidence>
<dbReference type="Gene3D" id="1.20.120.450">
    <property type="entry name" value="dinb family like domain"/>
    <property type="match status" value="1"/>
</dbReference>
<dbReference type="AlphaFoldDB" id="A0A6C1B312"/>
<dbReference type="GO" id="GO:0046872">
    <property type="term" value="F:metal ion binding"/>
    <property type="evidence" value="ECO:0007669"/>
    <property type="project" value="UniProtKB-KW"/>
</dbReference>
<dbReference type="PANTHER" id="PTHR37302:SF1">
    <property type="entry name" value="PROTEIN DINB"/>
    <property type="match status" value="1"/>
</dbReference>
<evidence type="ECO:0000256" key="1">
    <source>
        <dbReference type="ARBA" id="ARBA00008635"/>
    </source>
</evidence>
<accession>A0A6C1B312</accession>
<sequence>MERRAHVRLMADYNRWMNARLYAAAATLDEAAVHDDRGAFFGSVFGTLNHLMVADLLWLKRFATHPTGAMALAPIQHEPVPTALDQRLCDTLAELADRRARLDAVIADWADTLTESDLDVDLAYRNSKGVPATRNFFALLMHFFNHQTHHRGQVTTLLSQSGVDMGPTDLLLRIPDLGDEGHAA</sequence>